<dbReference type="Proteomes" id="UP000000600">
    <property type="component" value="Unassembled WGS sequence"/>
</dbReference>
<dbReference type="OrthoDB" id="287193at2759"/>
<dbReference type="OMA" id="AGKMTHG"/>
<gene>
    <name evidence="2" type="ORF">GSPATT00018962001</name>
</gene>
<dbReference type="KEGG" id="ptm:GSPATT00018962001"/>
<dbReference type="EMBL" id="CT868518">
    <property type="protein sequence ID" value="CAK84766.1"/>
    <property type="molecule type" value="Genomic_DNA"/>
</dbReference>
<evidence type="ECO:0000313" key="2">
    <source>
        <dbReference type="EMBL" id="CAK84766.1"/>
    </source>
</evidence>
<dbReference type="GeneID" id="5037948"/>
<organism evidence="2 3">
    <name type="scientific">Paramecium tetraurelia</name>
    <dbReference type="NCBI Taxonomy" id="5888"/>
    <lineage>
        <taxon>Eukaryota</taxon>
        <taxon>Sar</taxon>
        <taxon>Alveolata</taxon>
        <taxon>Ciliophora</taxon>
        <taxon>Intramacronucleata</taxon>
        <taxon>Oligohymenophorea</taxon>
        <taxon>Peniculida</taxon>
        <taxon>Parameciidae</taxon>
        <taxon>Paramecium</taxon>
    </lineage>
</organism>
<keyword evidence="3" id="KW-1185">Reference proteome</keyword>
<dbReference type="RefSeq" id="XP_001452163.1">
    <property type="nucleotide sequence ID" value="XM_001452126.1"/>
</dbReference>
<reference evidence="2 3" key="1">
    <citation type="journal article" date="2006" name="Nature">
        <title>Global trends of whole-genome duplications revealed by the ciliate Paramecium tetraurelia.</title>
        <authorList>
            <consortium name="Genoscope"/>
            <person name="Aury J.-M."/>
            <person name="Jaillon O."/>
            <person name="Duret L."/>
            <person name="Noel B."/>
            <person name="Jubin C."/>
            <person name="Porcel B.M."/>
            <person name="Segurens B."/>
            <person name="Daubin V."/>
            <person name="Anthouard V."/>
            <person name="Aiach N."/>
            <person name="Arnaiz O."/>
            <person name="Billaut A."/>
            <person name="Beisson J."/>
            <person name="Blanc I."/>
            <person name="Bouhouche K."/>
            <person name="Camara F."/>
            <person name="Duharcourt S."/>
            <person name="Guigo R."/>
            <person name="Gogendeau D."/>
            <person name="Katinka M."/>
            <person name="Keller A.-M."/>
            <person name="Kissmehl R."/>
            <person name="Klotz C."/>
            <person name="Koll F."/>
            <person name="Le Moue A."/>
            <person name="Lepere C."/>
            <person name="Malinsky S."/>
            <person name="Nowacki M."/>
            <person name="Nowak J.K."/>
            <person name="Plattner H."/>
            <person name="Poulain J."/>
            <person name="Ruiz F."/>
            <person name="Serrano V."/>
            <person name="Zagulski M."/>
            <person name="Dessen P."/>
            <person name="Betermier M."/>
            <person name="Weissenbach J."/>
            <person name="Scarpelli C."/>
            <person name="Schachter V."/>
            <person name="Sperling L."/>
            <person name="Meyer E."/>
            <person name="Cohen J."/>
            <person name="Wincker P."/>
        </authorList>
    </citation>
    <scope>NUCLEOTIDE SEQUENCE [LARGE SCALE GENOMIC DNA]</scope>
    <source>
        <strain evidence="2 3">Stock d4-2</strain>
    </source>
</reference>
<evidence type="ECO:0000313" key="3">
    <source>
        <dbReference type="Proteomes" id="UP000000600"/>
    </source>
</evidence>
<dbReference type="HOGENOM" id="CLU_2594971_0_0_1"/>
<name>A0DNZ9_PARTE</name>
<proteinExistence type="predicted"/>
<evidence type="ECO:0000256" key="1">
    <source>
        <dbReference type="SAM" id="MobiDB-lite"/>
    </source>
</evidence>
<dbReference type="AlphaFoldDB" id="A0DNZ9"/>
<accession>A0DNZ9</accession>
<dbReference type="InParanoid" id="A0DNZ9"/>
<protein>
    <submittedName>
        <fullName evidence="2">Uncharacterized protein</fullName>
    </submittedName>
</protein>
<sequence>MDTPPQNNSKYNVDDDFRHDVCQRIYTKAGKMTHGQNQQAKSFSEKDQLQKMQKDLRDKLKYIEETNWMFEGLNNNVNDNF</sequence>
<feature type="region of interest" description="Disordered" evidence="1">
    <location>
        <begin position="31"/>
        <end position="50"/>
    </location>
</feature>